<evidence type="ECO:0000256" key="1">
    <source>
        <dbReference type="SAM" id="MobiDB-lite"/>
    </source>
</evidence>
<proteinExistence type="predicted"/>
<gene>
    <name evidence="2" type="ORF">MNEG_2305</name>
</gene>
<evidence type="ECO:0000313" key="2">
    <source>
        <dbReference type="EMBL" id="KIZ05649.1"/>
    </source>
</evidence>
<dbReference type="AlphaFoldDB" id="A0A0D2LGQ4"/>
<dbReference type="Proteomes" id="UP000054498">
    <property type="component" value="Unassembled WGS sequence"/>
</dbReference>
<reference evidence="2 3" key="1">
    <citation type="journal article" date="2013" name="BMC Genomics">
        <title>Reconstruction of the lipid metabolism for the microalga Monoraphidium neglectum from its genome sequence reveals characteristics suitable for biofuel production.</title>
        <authorList>
            <person name="Bogen C."/>
            <person name="Al-Dilaimi A."/>
            <person name="Albersmeier A."/>
            <person name="Wichmann J."/>
            <person name="Grundmann M."/>
            <person name="Rupp O."/>
            <person name="Lauersen K.J."/>
            <person name="Blifernez-Klassen O."/>
            <person name="Kalinowski J."/>
            <person name="Goesmann A."/>
            <person name="Mussgnug J.H."/>
            <person name="Kruse O."/>
        </authorList>
    </citation>
    <scope>NUCLEOTIDE SEQUENCE [LARGE SCALE GENOMIC DNA]</scope>
    <source>
        <strain evidence="2 3">SAG 48.87</strain>
    </source>
</reference>
<name>A0A0D2LGQ4_9CHLO</name>
<protein>
    <submittedName>
        <fullName evidence="2">Uncharacterized protein</fullName>
    </submittedName>
</protein>
<dbReference type="EMBL" id="KK100476">
    <property type="protein sequence ID" value="KIZ05649.1"/>
    <property type="molecule type" value="Genomic_DNA"/>
</dbReference>
<evidence type="ECO:0000313" key="3">
    <source>
        <dbReference type="Proteomes" id="UP000054498"/>
    </source>
</evidence>
<sequence length="242" mass="24854">MEEEAELLYWQAVQDSLAGEHAAAHRKLRALGCRYALAPAVWDACLPPYSSDGSGGTGSGPRAEGSRQALFAPPAAAAAGDAGAGLTAAWTLDDSLPPGLLVRLQRAFAPGAAYWREHGYFYPDTPFFSHVFELPAADQDSGGAAAPAAAVARACEDEGGAEGGGHPQGSAADAPGRPANALEAAAVLILRRCRRGDQGAEGAEGAPGRPASLLAGATHVEFWAHTRPLDAPHQLHFDAAAF</sequence>
<accession>A0A0D2LGQ4</accession>
<dbReference type="GeneID" id="25735183"/>
<dbReference type="KEGG" id="mng:MNEG_2305"/>
<feature type="region of interest" description="Disordered" evidence="1">
    <location>
        <begin position="156"/>
        <end position="177"/>
    </location>
</feature>
<organism evidence="2 3">
    <name type="scientific">Monoraphidium neglectum</name>
    <dbReference type="NCBI Taxonomy" id="145388"/>
    <lineage>
        <taxon>Eukaryota</taxon>
        <taxon>Viridiplantae</taxon>
        <taxon>Chlorophyta</taxon>
        <taxon>core chlorophytes</taxon>
        <taxon>Chlorophyceae</taxon>
        <taxon>CS clade</taxon>
        <taxon>Sphaeropleales</taxon>
        <taxon>Selenastraceae</taxon>
        <taxon>Monoraphidium</taxon>
    </lineage>
</organism>
<keyword evidence="3" id="KW-1185">Reference proteome</keyword>
<dbReference type="RefSeq" id="XP_013904668.1">
    <property type="nucleotide sequence ID" value="XM_014049214.1"/>
</dbReference>